<dbReference type="KEGG" id="cqi:110722501"/>
<proteinExistence type="inferred from homology"/>
<reference evidence="7" key="2">
    <citation type="submission" date="2021-03" db="UniProtKB">
        <authorList>
            <consortium name="EnsemblPlants"/>
        </authorList>
    </citation>
    <scope>IDENTIFICATION</scope>
</reference>
<sequence length="1082" mass="124506">MASPRIPATPSPVNLRAITITPGSRILDVSSPATNGRNSAFSDEGIWKRLRDSGFDEDSIRRRDKAALIAYIAKLEAEVYELQHNMGLLILEKKDYASKHDEVRLSADSAEVNHMRNQAALSSALAEAKRREDNLKKALGVEKECVANIEKALHEMRTECAEVKVAAESKIAEAHSMFEDAQRKYAEAEAKLHSAESLRDEARRSERAAGRKLQEVESREDDLRRRMAAFKSDCDAKEKEIMHERQSLVERQKVVSESQNKLLDGQALLNQREADIRGRSQALRRTEKELEDQKENIAAEWKKLMEQKSSLELNAVSLSEREKAVIEKEVLLNKKEQDMLISLENLASKEQIEVQKLIAKQEIDLRQRKEEFEAELVVKQKLAEEDIETKRRAWELRELDLKQREDIILEKEQDLEVQARVIADKGKDLTEKIRVLEEKESILHNSENEVEIMKNSLLKEREEIDNAKIDLEKSLLDLEEKKNHIADAEKSLDLMKSESSELLILETKLKEEIDSIRAQNLQLEAEAERLKVEKAKFETEWEVIDEKREELRREEERIAGERLVISKFLKDERDSLNLEKEALREQYKRDLESLSLDREAFRCESQRERSEWFTKFQQERADFLLEVECQKRELEDCINKRRGDIESYLKEKESAFEEEKKRELQYIRSLKEDLIMEQERVALALKKLEAEKLEIKLDREQRDKAWVEIQSLIEELQMQRLKLKEQRELLHADREEISSQMEQLKKLEDVKVDSDRLVVSPRKQICAESTPEVRLRIPSMEPNQKVTAVEDGQDTGGDSPPSSTVSWLKKCATLIFKPSPDHVPLKHRESSLNMECEERNSGISAKELMSTDDKSQQGVPTESADQTPRTASEEPKVIHEVPSVDEGLTDLEATKDVHESSVPPAASAGRKRRVDDSVPGKNAVLLNDAKANKKRRQHLSDAPDSNPHCMEFKQPSAVNDQFIISSSTQYTSKENEVEEGEKNSEVSPEMTESGKSYHHAKQIDCDKSVLVENEAFRCVIQKQTVVQEVLIMEDVGEAKQVHEEEDATEITELEKEDPSNAKLDSSEIVPERRTRSKSKQKS</sequence>
<dbReference type="PANTHER" id="PTHR31908:SF2">
    <property type="entry name" value="PROTEIN CROWDED NUCLEI 4"/>
    <property type="match status" value="1"/>
</dbReference>
<reference evidence="7" key="1">
    <citation type="journal article" date="2017" name="Nature">
        <title>The genome of Chenopodium quinoa.</title>
        <authorList>
            <person name="Jarvis D.E."/>
            <person name="Ho Y.S."/>
            <person name="Lightfoot D.J."/>
            <person name="Schmoeckel S.M."/>
            <person name="Li B."/>
            <person name="Borm T.J.A."/>
            <person name="Ohyanagi H."/>
            <person name="Mineta K."/>
            <person name="Michell C.T."/>
            <person name="Saber N."/>
            <person name="Kharbatia N.M."/>
            <person name="Rupper R.R."/>
            <person name="Sharp A.R."/>
            <person name="Dally N."/>
            <person name="Boughton B.A."/>
            <person name="Woo Y.H."/>
            <person name="Gao G."/>
            <person name="Schijlen E.G.W.M."/>
            <person name="Guo X."/>
            <person name="Momin A.A."/>
            <person name="Negrao S."/>
            <person name="Al-Babili S."/>
            <person name="Gehring C."/>
            <person name="Roessner U."/>
            <person name="Jung C."/>
            <person name="Murphy K."/>
            <person name="Arold S.T."/>
            <person name="Gojobori T."/>
            <person name="van der Linden C.G."/>
            <person name="van Loo E.N."/>
            <person name="Jellen E.N."/>
            <person name="Maughan P.J."/>
            <person name="Tester M."/>
        </authorList>
    </citation>
    <scope>NUCLEOTIDE SEQUENCE [LARGE SCALE GENOMIC DNA]</scope>
    <source>
        <strain evidence="7">cv. PI 614886</strain>
    </source>
</reference>
<evidence type="ECO:0000256" key="4">
    <source>
        <dbReference type="ARBA" id="ARBA00024208"/>
    </source>
</evidence>
<feature type="region of interest" description="Disordered" evidence="6">
    <location>
        <begin position="196"/>
        <end position="221"/>
    </location>
</feature>
<keyword evidence="1 5" id="KW-0175">Coiled coil</keyword>
<dbReference type="EnsemblPlants" id="AUR62003155-RA">
    <property type="protein sequence ID" value="AUR62003155-RA:cds"/>
    <property type="gene ID" value="AUR62003155"/>
</dbReference>
<evidence type="ECO:0000313" key="8">
    <source>
        <dbReference type="Proteomes" id="UP000596660"/>
    </source>
</evidence>
<dbReference type="OMA" id="SEANRYH"/>
<comment type="subcellular location">
    <subcellularLocation>
        <location evidence="3">Nucleus lamina</location>
    </subcellularLocation>
</comment>
<dbReference type="GeneID" id="110722501"/>
<comment type="similarity">
    <text evidence="4">Belongs to the CRWN family.</text>
</comment>
<dbReference type="InterPro" id="IPR040418">
    <property type="entry name" value="CRWN"/>
</dbReference>
<evidence type="ECO:0000256" key="3">
    <source>
        <dbReference type="ARBA" id="ARBA00024186"/>
    </source>
</evidence>
<dbReference type="GO" id="GO:0005652">
    <property type="term" value="C:nuclear lamina"/>
    <property type="evidence" value="ECO:0007669"/>
    <property type="project" value="UniProtKB-SubCell"/>
</dbReference>
<evidence type="ECO:0000256" key="1">
    <source>
        <dbReference type="ARBA" id="ARBA00023054"/>
    </source>
</evidence>
<keyword evidence="2" id="KW-0539">Nucleus</keyword>
<feature type="compositionally biased region" description="Polar residues" evidence="6">
    <location>
        <begin position="956"/>
        <end position="971"/>
    </location>
</feature>
<dbReference type="OrthoDB" id="673795at2759"/>
<feature type="coiled-coil region" evidence="5">
    <location>
        <begin position="671"/>
        <end position="750"/>
    </location>
</feature>
<feature type="region of interest" description="Disordered" evidence="6">
    <location>
        <begin position="818"/>
        <end position="1001"/>
    </location>
</feature>
<evidence type="ECO:0000256" key="2">
    <source>
        <dbReference type="ARBA" id="ARBA00023242"/>
    </source>
</evidence>
<keyword evidence="8" id="KW-1185">Reference proteome</keyword>
<gene>
    <name evidence="7" type="primary">LOC110722501</name>
</gene>
<feature type="coiled-coil region" evidence="5">
    <location>
        <begin position="436"/>
        <end position="604"/>
    </location>
</feature>
<feature type="coiled-coil region" evidence="5">
    <location>
        <begin position="276"/>
        <end position="307"/>
    </location>
</feature>
<dbReference type="PANTHER" id="PTHR31908">
    <property type="entry name" value="PROTEIN CROWDED NUCLEI 4"/>
    <property type="match status" value="1"/>
</dbReference>
<evidence type="ECO:0000256" key="6">
    <source>
        <dbReference type="SAM" id="MobiDB-lite"/>
    </source>
</evidence>
<evidence type="ECO:0000313" key="7">
    <source>
        <dbReference type="EnsemblPlants" id="AUR62003155-RA:cds"/>
    </source>
</evidence>
<feature type="compositionally biased region" description="Basic and acidic residues" evidence="6">
    <location>
        <begin position="819"/>
        <end position="840"/>
    </location>
</feature>
<name>A0A803KVU7_CHEQI</name>
<accession>A0A803KVU7</accession>
<feature type="region of interest" description="Disordered" evidence="6">
    <location>
        <begin position="1037"/>
        <end position="1082"/>
    </location>
</feature>
<evidence type="ECO:0000256" key="5">
    <source>
        <dbReference type="SAM" id="Coils"/>
    </source>
</evidence>
<dbReference type="AlphaFoldDB" id="A0A803KVU7"/>
<organism evidence="7 8">
    <name type="scientific">Chenopodium quinoa</name>
    <name type="common">Quinoa</name>
    <dbReference type="NCBI Taxonomy" id="63459"/>
    <lineage>
        <taxon>Eukaryota</taxon>
        <taxon>Viridiplantae</taxon>
        <taxon>Streptophyta</taxon>
        <taxon>Embryophyta</taxon>
        <taxon>Tracheophyta</taxon>
        <taxon>Spermatophyta</taxon>
        <taxon>Magnoliopsida</taxon>
        <taxon>eudicotyledons</taxon>
        <taxon>Gunneridae</taxon>
        <taxon>Pentapetalae</taxon>
        <taxon>Caryophyllales</taxon>
        <taxon>Chenopodiaceae</taxon>
        <taxon>Chenopodioideae</taxon>
        <taxon>Atripliceae</taxon>
        <taxon>Chenopodium</taxon>
    </lineage>
</organism>
<dbReference type="Proteomes" id="UP000596660">
    <property type="component" value="Unplaced"/>
</dbReference>
<dbReference type="Gramene" id="AUR62003155-RA">
    <property type="protein sequence ID" value="AUR62003155-RA:cds"/>
    <property type="gene ID" value="AUR62003155"/>
</dbReference>
<dbReference type="GO" id="GO:0006997">
    <property type="term" value="P:nucleus organization"/>
    <property type="evidence" value="ECO:0007669"/>
    <property type="project" value="InterPro"/>
</dbReference>
<evidence type="ECO:0008006" key="9">
    <source>
        <dbReference type="Google" id="ProtNLM"/>
    </source>
</evidence>
<feature type="compositionally biased region" description="Polar residues" evidence="6">
    <location>
        <begin position="856"/>
        <end position="870"/>
    </location>
</feature>
<dbReference type="RefSeq" id="XP_021757465.1">
    <property type="nucleotide sequence ID" value="XM_021901773.1"/>
</dbReference>
<protein>
    <recommendedName>
        <fullName evidence="9">Nuclear matrix constituent protein 1-like protein</fullName>
    </recommendedName>
</protein>